<dbReference type="AlphaFoldDB" id="A0A1M6K6I3"/>
<reference evidence="2" key="1">
    <citation type="submission" date="2016-11" db="EMBL/GenBank/DDBJ databases">
        <authorList>
            <person name="Varghese N."/>
            <person name="Submissions S."/>
        </authorList>
    </citation>
    <scope>NUCLEOTIDE SEQUENCE [LARGE SCALE GENOMIC DNA]</scope>
    <source>
        <strain evidence="2">DSM 100564</strain>
    </source>
</reference>
<dbReference type="STRING" id="1470563.SAMN05444000_11015"/>
<protein>
    <recommendedName>
        <fullName evidence="3">Tetratricopeptide repeat-containing protein</fullName>
    </recommendedName>
</protein>
<organism evidence="1 2">
    <name type="scientific">Shimia gijangensis</name>
    <dbReference type="NCBI Taxonomy" id="1470563"/>
    <lineage>
        <taxon>Bacteria</taxon>
        <taxon>Pseudomonadati</taxon>
        <taxon>Pseudomonadota</taxon>
        <taxon>Alphaproteobacteria</taxon>
        <taxon>Rhodobacterales</taxon>
        <taxon>Roseobacteraceae</taxon>
    </lineage>
</organism>
<dbReference type="InterPro" id="IPR011990">
    <property type="entry name" value="TPR-like_helical_dom_sf"/>
</dbReference>
<proteinExistence type="predicted"/>
<dbReference type="Gene3D" id="1.25.40.10">
    <property type="entry name" value="Tetratricopeptide repeat domain"/>
    <property type="match status" value="1"/>
</dbReference>
<accession>A0A1M6K6I3</accession>
<evidence type="ECO:0008006" key="3">
    <source>
        <dbReference type="Google" id="ProtNLM"/>
    </source>
</evidence>
<dbReference type="SUPFAM" id="SSF48452">
    <property type="entry name" value="TPR-like"/>
    <property type="match status" value="1"/>
</dbReference>
<dbReference type="Proteomes" id="UP000183982">
    <property type="component" value="Unassembled WGS sequence"/>
</dbReference>
<gene>
    <name evidence="1" type="ORF">SAMN05444000_11015</name>
</gene>
<evidence type="ECO:0000313" key="1">
    <source>
        <dbReference type="EMBL" id="SHJ54612.1"/>
    </source>
</evidence>
<keyword evidence="2" id="KW-1185">Reference proteome</keyword>
<dbReference type="EMBL" id="FQZQ01000010">
    <property type="protein sequence ID" value="SHJ54612.1"/>
    <property type="molecule type" value="Genomic_DNA"/>
</dbReference>
<name>A0A1M6K6I3_9RHOB</name>
<evidence type="ECO:0000313" key="2">
    <source>
        <dbReference type="Proteomes" id="UP000183982"/>
    </source>
</evidence>
<sequence>MLKGVKPFESLTFVGSKDDMGSAENHSDLNTHYAALASRTEILEALERIKSDESFAGASRLVDLLDYIVTKHLADPERKILAKIIAEDLYDRALDQDTDSHNIVRVDAGRLRRRLAEYYVGPGQNEPLLIHVDPGAYVPRFEVRSTETSPRDATPKVADAGLRRSQGSMVIVGAVLVALGCGFLLGTITSLRGHPDAPEAAITPTSGDPKLEAERRARMSKSPSSLQAVTLSDHARNLIFPMFEREQLKLSLAMFRQAIRKDDTYFGGYAGAAQCLAAMALFLSDGPDRSGLLAESRKMVDRAIEQSPTNSWSQSALSWTLLVEGRDSEAREHAELALDLAPKDGNVLDFYAVVMLLTGEFDAAREAADPDRERTSAVGRHADQSLYGAASFHLGLYQDAIDTLIAASLSGSPISAPNYAYLSASYQGLGEVDKARKYAFELMENWPEFNPSVVFGRIYSNPDQVKGVTDKLLAAGWQQGEP</sequence>